<evidence type="ECO:0000256" key="2">
    <source>
        <dbReference type="SAM" id="SignalP"/>
    </source>
</evidence>
<accession>A0ABV6P0B7</accession>
<dbReference type="Gene3D" id="2.60.40.10">
    <property type="entry name" value="Immunoglobulins"/>
    <property type="match status" value="1"/>
</dbReference>
<proteinExistence type="predicted"/>
<dbReference type="Gene3D" id="2.60.40.420">
    <property type="entry name" value="Cupredoxins - blue copper proteins"/>
    <property type="match status" value="1"/>
</dbReference>
<comment type="caution">
    <text evidence="4">The sequence shown here is derived from an EMBL/GenBank/DDBJ whole genome shotgun (WGS) entry which is preliminary data.</text>
</comment>
<gene>
    <name evidence="4" type="ORF">ACFFHU_20335</name>
</gene>
<feature type="chain" id="PRO_5045415973" evidence="2">
    <location>
        <begin position="34"/>
        <end position="1022"/>
    </location>
</feature>
<feature type="domain" description="Plastocyanin-like" evidence="3">
    <location>
        <begin position="131"/>
        <end position="219"/>
    </location>
</feature>
<dbReference type="InterPro" id="IPR008972">
    <property type="entry name" value="Cupredoxin"/>
</dbReference>
<dbReference type="EMBL" id="JBHLUE010000016">
    <property type="protein sequence ID" value="MFC0566474.1"/>
    <property type="molecule type" value="Genomic_DNA"/>
</dbReference>
<dbReference type="SUPFAM" id="SSF49503">
    <property type="entry name" value="Cupredoxins"/>
    <property type="match status" value="2"/>
</dbReference>
<evidence type="ECO:0000259" key="3">
    <source>
        <dbReference type="Pfam" id="PF07732"/>
    </source>
</evidence>
<dbReference type="Proteomes" id="UP001589894">
    <property type="component" value="Unassembled WGS sequence"/>
</dbReference>
<organism evidence="4 5">
    <name type="scientific">Plantactinospora siamensis</name>
    <dbReference type="NCBI Taxonomy" id="555372"/>
    <lineage>
        <taxon>Bacteria</taxon>
        <taxon>Bacillati</taxon>
        <taxon>Actinomycetota</taxon>
        <taxon>Actinomycetes</taxon>
        <taxon>Micromonosporales</taxon>
        <taxon>Micromonosporaceae</taxon>
        <taxon>Plantactinospora</taxon>
    </lineage>
</organism>
<name>A0ABV6P0B7_9ACTN</name>
<reference evidence="4 5" key="1">
    <citation type="submission" date="2024-09" db="EMBL/GenBank/DDBJ databases">
        <authorList>
            <person name="Sun Q."/>
            <person name="Mori K."/>
        </authorList>
    </citation>
    <scope>NUCLEOTIDE SEQUENCE [LARGE SCALE GENOMIC DNA]</scope>
    <source>
        <strain evidence="4 5">TBRC 2205</strain>
    </source>
</reference>
<keyword evidence="5" id="KW-1185">Reference proteome</keyword>
<dbReference type="InterPro" id="IPR011707">
    <property type="entry name" value="Cu-oxidase-like_N"/>
</dbReference>
<evidence type="ECO:0000313" key="5">
    <source>
        <dbReference type="Proteomes" id="UP001589894"/>
    </source>
</evidence>
<dbReference type="InterPro" id="IPR013783">
    <property type="entry name" value="Ig-like_fold"/>
</dbReference>
<dbReference type="Pfam" id="PF07732">
    <property type="entry name" value="Cu-oxidase_3"/>
    <property type="match status" value="1"/>
</dbReference>
<evidence type="ECO:0000313" key="4">
    <source>
        <dbReference type="EMBL" id="MFC0566474.1"/>
    </source>
</evidence>
<feature type="region of interest" description="Disordered" evidence="1">
    <location>
        <begin position="51"/>
        <end position="86"/>
    </location>
</feature>
<feature type="signal peptide" evidence="2">
    <location>
        <begin position="1"/>
        <end position="33"/>
    </location>
</feature>
<dbReference type="RefSeq" id="WP_377341124.1">
    <property type="nucleotide sequence ID" value="NZ_JBHLUE010000016.1"/>
</dbReference>
<keyword evidence="2" id="KW-0732">Signal</keyword>
<sequence>MRLLSVPRSMAARSVAGLGATILALGLAPAAPAAATAPPAGVLAAPPVAAAHGPAPAAVPPPVAAARPDPGRASLAAPAPPQGPLPQTGCTLGAGVASCDLWAKPGSVTLPGATSGVPIWGFTSTAAGTATLPGPVLVVDQGSSVTISVHNQLTAGDLSLALPAVTGLAPDRTGVAPGGTKTYTFTAGRPGTYLYEAGHTADGARQAAMGLVGALVVRAAAVGGRPSGYGDAASVYDDEAVLVLTEVDPALNANPGGFDMRAYSPKYRLINGKAFPETDVLATDINRRVLLRYVDAGLQPHPMTLLGLDQFVVGQDARPAAYPEGAVTLPLQPGQAVDAVVSVPAGPDGRRFALLESGGQLNNAGQRYGTIVPGVSPQQAFGGMLTFLDTNPPPVSGDHVGPVSRNIRVSPDPASVLDTVTVTADISDAANGNSIVDRAELVVDDLSIAEGTGIALGSPDFGAAAVVTGATGAIPGSVLTGLGQGRHTVYVRGHDVAGNWGVVGSATFNLAKTGAATTAVTLNPNPTAGLAEVALTASGDDSGLGGTVTGAEYFIDATGANGAGTALALDSPGAAVTAESGAIPAVVMAALPEGRHTVSVHTRDSFNLWGPYATADLIVDRTVPTLLSGAALPAATNGSTGSPADPTDLRINAAFTDPTGGAVHGTIAAAEGFLETAGADGTGLPFQALDGSYNSGTENTYGLIPLTELIPLADGPHQVLVHARDSAGNWGPLTAVVFTIDRAGPVVSAVTATPNPTNGAATLALSATATDALSAVTAAEWFDGTDPGVGHGTAMTVSGGALSATVNLSGLAAGAHTLRVRARDAVGNWGTPGSVTVTVQPPNAIFADGFAGNTAAWSQTVGTASAASGALVVGGVAYVVDNRPTAERTFHAKFDVTLGSFNPQTATVDLYQLRGATGAAVLTVQYRRNGGTNQFRLGQLRSTGWAYTGWVAASGGTVRVDWSSGTAGVATLKVGTVTVGSLTGNTSAYVIESAALGLVARSAATTGSLTFDNYASTRYTAP</sequence>
<evidence type="ECO:0000256" key="1">
    <source>
        <dbReference type="SAM" id="MobiDB-lite"/>
    </source>
</evidence>
<protein>
    <submittedName>
        <fullName evidence="4">Multicopper oxidase domain-containing protein</fullName>
    </submittedName>
</protein>